<dbReference type="SUPFAM" id="SSF53383">
    <property type="entry name" value="PLP-dependent transferases"/>
    <property type="match status" value="1"/>
</dbReference>
<evidence type="ECO:0000256" key="11">
    <source>
        <dbReference type="ARBA" id="ARBA00031691"/>
    </source>
</evidence>
<evidence type="ECO:0000256" key="1">
    <source>
        <dbReference type="ARBA" id="ARBA00001933"/>
    </source>
</evidence>
<dbReference type="EMBL" id="CP029077">
    <property type="protein sequence ID" value="QED23255.1"/>
    <property type="molecule type" value="Genomic_DNA"/>
</dbReference>
<dbReference type="NCBIfam" id="TIGR01821">
    <property type="entry name" value="5aminolev_synth"/>
    <property type="match status" value="1"/>
</dbReference>
<evidence type="ECO:0000313" key="19">
    <source>
        <dbReference type="Proteomes" id="UP000321934"/>
    </source>
</evidence>
<keyword evidence="7 16" id="KW-0808">Transferase</keyword>
<evidence type="ECO:0000256" key="9">
    <source>
        <dbReference type="ARBA" id="ARBA00023133"/>
    </source>
</evidence>
<comment type="pathway">
    <text evidence="2 16">Porphyrin-containing compound metabolism; protoporphyrin-IX biosynthesis; 5-aminolevulinate from glycine: step 1/1.</text>
</comment>
<dbReference type="AlphaFoldDB" id="A0A5B8XEE4"/>
<dbReference type="Proteomes" id="UP000321934">
    <property type="component" value="Chromosome"/>
</dbReference>
<keyword evidence="10 16" id="KW-0012">Acyltransferase</keyword>
<name>A0A5B8XEE4_9RICK</name>
<dbReference type="InterPro" id="IPR004839">
    <property type="entry name" value="Aminotransferase_I/II_large"/>
</dbReference>
<dbReference type="InterPro" id="IPR050087">
    <property type="entry name" value="AON_synthase_class-II"/>
</dbReference>
<evidence type="ECO:0000256" key="7">
    <source>
        <dbReference type="ARBA" id="ARBA00022679"/>
    </source>
</evidence>
<protein>
    <recommendedName>
        <fullName evidence="6 16">5-aminolevulinate synthase</fullName>
        <ecNumber evidence="5 16">2.3.1.37</ecNumber>
    </recommendedName>
    <alternativeName>
        <fullName evidence="11 16">5-aminolevulinic acid synthase</fullName>
    </alternativeName>
    <alternativeName>
        <fullName evidence="12 16">Delta-ALA synthase</fullName>
    </alternativeName>
    <alternativeName>
        <fullName evidence="13 16">Delta-aminolevulinate synthase</fullName>
    </alternativeName>
</protein>
<comment type="similarity">
    <text evidence="3 15">Belongs to the class-II pyridoxal-phosphate-dependent aminotransferase family.</text>
</comment>
<keyword evidence="8 15" id="KW-0663">Pyridoxal phosphate</keyword>
<dbReference type="Gene3D" id="3.90.1150.10">
    <property type="entry name" value="Aspartate Aminotransferase, domain 1"/>
    <property type="match status" value="1"/>
</dbReference>
<gene>
    <name evidence="18" type="ORF">Deia_00455</name>
</gene>
<evidence type="ECO:0000256" key="4">
    <source>
        <dbReference type="ARBA" id="ARBA00011738"/>
    </source>
</evidence>
<dbReference type="InterPro" id="IPR015421">
    <property type="entry name" value="PyrdxlP-dep_Trfase_major"/>
</dbReference>
<keyword evidence="19" id="KW-1185">Reference proteome</keyword>
<organism evidence="18 19">
    <name type="scientific">Candidatus Deianiraea vastatrix</name>
    <dbReference type="NCBI Taxonomy" id="2163644"/>
    <lineage>
        <taxon>Bacteria</taxon>
        <taxon>Pseudomonadati</taxon>
        <taxon>Pseudomonadota</taxon>
        <taxon>Alphaproteobacteria</taxon>
        <taxon>Rickettsiales</taxon>
        <taxon>Candidatus Deianiraeaceae</taxon>
        <taxon>Candidatus Deianiraea</taxon>
    </lineage>
</organism>
<dbReference type="InterPro" id="IPR010961">
    <property type="entry name" value="4pyrrol_synth_NH2levulA_synth"/>
</dbReference>
<evidence type="ECO:0000256" key="13">
    <source>
        <dbReference type="ARBA" id="ARBA00032773"/>
    </source>
</evidence>
<evidence type="ECO:0000256" key="6">
    <source>
        <dbReference type="ARBA" id="ARBA00017999"/>
    </source>
</evidence>
<comment type="catalytic activity">
    <reaction evidence="14 16">
        <text>succinyl-CoA + glycine + H(+) = 5-aminolevulinate + CO2 + CoA</text>
        <dbReference type="Rhea" id="RHEA:12921"/>
        <dbReference type="ChEBI" id="CHEBI:15378"/>
        <dbReference type="ChEBI" id="CHEBI:16526"/>
        <dbReference type="ChEBI" id="CHEBI:57287"/>
        <dbReference type="ChEBI" id="CHEBI:57292"/>
        <dbReference type="ChEBI" id="CHEBI:57305"/>
        <dbReference type="ChEBI" id="CHEBI:356416"/>
        <dbReference type="EC" id="2.3.1.37"/>
    </reaction>
</comment>
<dbReference type="GO" id="GO:0030170">
    <property type="term" value="F:pyridoxal phosphate binding"/>
    <property type="evidence" value="ECO:0007669"/>
    <property type="project" value="UniProtKB-UniRule"/>
</dbReference>
<accession>A0A5B8XEE4</accession>
<dbReference type="OrthoDB" id="9807157at2"/>
<dbReference type="EC" id="2.3.1.37" evidence="5 16"/>
<dbReference type="UniPathway" id="UPA00251">
    <property type="reaction ID" value="UER00375"/>
</dbReference>
<dbReference type="Gene3D" id="3.40.640.10">
    <property type="entry name" value="Type I PLP-dependent aspartate aminotransferase-like (Major domain)"/>
    <property type="match status" value="1"/>
</dbReference>
<dbReference type="InterPro" id="IPR001917">
    <property type="entry name" value="Aminotrans_II_pyridoxalP_BS"/>
</dbReference>
<dbReference type="PROSITE" id="PS00599">
    <property type="entry name" value="AA_TRANSFER_CLASS_2"/>
    <property type="match status" value="1"/>
</dbReference>
<keyword evidence="9 16" id="KW-0350">Heme biosynthesis</keyword>
<dbReference type="GO" id="GO:0006782">
    <property type="term" value="P:protoporphyrinogen IX biosynthetic process"/>
    <property type="evidence" value="ECO:0007669"/>
    <property type="project" value="UniProtKB-UniRule"/>
</dbReference>
<evidence type="ECO:0000259" key="17">
    <source>
        <dbReference type="Pfam" id="PF00155"/>
    </source>
</evidence>
<dbReference type="GO" id="GO:0003870">
    <property type="term" value="F:5-aminolevulinate synthase activity"/>
    <property type="evidence" value="ECO:0007669"/>
    <property type="project" value="UniProtKB-EC"/>
</dbReference>
<evidence type="ECO:0000256" key="12">
    <source>
        <dbReference type="ARBA" id="ARBA00031945"/>
    </source>
</evidence>
<evidence type="ECO:0000256" key="15">
    <source>
        <dbReference type="RuleBase" id="RU003693"/>
    </source>
</evidence>
<dbReference type="InterPro" id="IPR015422">
    <property type="entry name" value="PyrdxlP-dep_Trfase_small"/>
</dbReference>
<evidence type="ECO:0000256" key="2">
    <source>
        <dbReference type="ARBA" id="ARBA00005029"/>
    </source>
</evidence>
<evidence type="ECO:0000256" key="16">
    <source>
        <dbReference type="RuleBase" id="RU910713"/>
    </source>
</evidence>
<dbReference type="FunFam" id="3.40.640.10:FF:000006">
    <property type="entry name" value="5-aminolevulinate synthase, mitochondrial"/>
    <property type="match status" value="1"/>
</dbReference>
<comment type="subunit">
    <text evidence="4">Homodimer.</text>
</comment>
<evidence type="ECO:0000256" key="10">
    <source>
        <dbReference type="ARBA" id="ARBA00023315"/>
    </source>
</evidence>
<dbReference type="PANTHER" id="PTHR13693:SF102">
    <property type="entry name" value="2-AMINO-3-KETOBUTYRATE COENZYME A LIGASE, MITOCHONDRIAL"/>
    <property type="match status" value="1"/>
</dbReference>
<evidence type="ECO:0000256" key="3">
    <source>
        <dbReference type="ARBA" id="ARBA00008392"/>
    </source>
</evidence>
<dbReference type="RefSeq" id="WP_146820539.1">
    <property type="nucleotide sequence ID" value="NZ_CP029077.1"/>
</dbReference>
<evidence type="ECO:0000256" key="14">
    <source>
        <dbReference type="ARBA" id="ARBA00047654"/>
    </source>
</evidence>
<comment type="cofactor">
    <cofactor evidence="1 15">
        <name>pyridoxal 5'-phosphate</name>
        <dbReference type="ChEBI" id="CHEBI:597326"/>
    </cofactor>
</comment>
<proteinExistence type="inferred from homology"/>
<dbReference type="CDD" id="cd06454">
    <property type="entry name" value="KBL_like"/>
    <property type="match status" value="1"/>
</dbReference>
<dbReference type="PANTHER" id="PTHR13693">
    <property type="entry name" value="CLASS II AMINOTRANSFERASE/8-AMINO-7-OXONONANOATE SYNTHASE"/>
    <property type="match status" value="1"/>
</dbReference>
<evidence type="ECO:0000256" key="8">
    <source>
        <dbReference type="ARBA" id="ARBA00022898"/>
    </source>
</evidence>
<sequence>MSCYLDFFCKNIEDIKKQGRYRDFRVVEKQQSAYPIAKNAKNGKDLTIWCSNDYLGMSVNADVIDAFVKTAQESGVGSGGTRNISGTSGEIATLEAKIAKFHGKESGLVFTSGYVSNLASLSAIVAIIPDIVIFSDEKNHASIISGIRHNKAKRHIFAHNDVKNLEDLISEYPKETPKLIVFEGVYSMDGSTPNIVKIVEIAKKYNAMTYIDEVHAVGLYGKTGGGIAQFYGIEDEIDIIEGTFAKAFGVIGGYITAKAEICDAIRLNGSSFIFTTSLPPAICAAISKSIDIASSSLGDELRKKHFTIVDFIKSNLVSMGIEFLQNESINTHIIPVIIGDAKKAEQISHILQDEYGIYVQNINYPTVPKGSERLRITASPLHTIEMARGLCDALGKAIKF</sequence>
<dbReference type="InterPro" id="IPR015424">
    <property type="entry name" value="PyrdxlP-dep_Trfase"/>
</dbReference>
<evidence type="ECO:0000256" key="5">
    <source>
        <dbReference type="ARBA" id="ARBA00013257"/>
    </source>
</evidence>
<evidence type="ECO:0000313" key="18">
    <source>
        <dbReference type="EMBL" id="QED23255.1"/>
    </source>
</evidence>
<feature type="domain" description="Aminotransferase class I/classII large" evidence="17">
    <location>
        <begin position="45"/>
        <end position="394"/>
    </location>
</feature>
<dbReference type="Pfam" id="PF00155">
    <property type="entry name" value="Aminotran_1_2"/>
    <property type="match status" value="1"/>
</dbReference>
<reference evidence="18 19" key="1">
    <citation type="journal article" date="2019" name="ISME J.">
        <title>Deianiraea, an extracellular bacterium associated with the ciliate Paramecium, suggests an alternative scenario for the evolution of Rickettsiales.</title>
        <authorList>
            <person name="Castelli M."/>
            <person name="Sabaneyeva E."/>
            <person name="Lanzoni O."/>
            <person name="Lebedeva N."/>
            <person name="Floriano A.M."/>
            <person name="Gaiarsa S."/>
            <person name="Benken K."/>
            <person name="Modeo L."/>
            <person name="Bandi C."/>
            <person name="Potekhin A."/>
            <person name="Sassera D."/>
            <person name="Petroni G."/>
        </authorList>
    </citation>
    <scope>NUCLEOTIDE SEQUENCE [LARGE SCALE GENOMIC DNA]</scope>
    <source>
        <strain evidence="18">CyL4-1</strain>
    </source>
</reference>